<dbReference type="FunFam" id="2.30.39.10:FF:000003">
    <property type="entry name" value="alpha-1-antitrypsin isoform X1"/>
    <property type="match status" value="1"/>
</dbReference>
<dbReference type="Proteomes" id="UP000504640">
    <property type="component" value="Unplaced"/>
</dbReference>
<dbReference type="GO" id="GO:0004867">
    <property type="term" value="F:serine-type endopeptidase inhibitor activity"/>
    <property type="evidence" value="ECO:0007669"/>
    <property type="project" value="InterPro"/>
</dbReference>
<dbReference type="InterPro" id="IPR036186">
    <property type="entry name" value="Serpin_sf"/>
</dbReference>
<gene>
    <name evidence="8" type="primary">LOC116557811</name>
</gene>
<evidence type="ECO:0000256" key="5">
    <source>
        <dbReference type="SAM" id="MobiDB-lite"/>
    </source>
</evidence>
<reference evidence="8" key="1">
    <citation type="submission" date="2025-08" db="UniProtKB">
        <authorList>
            <consortium name="RefSeq"/>
        </authorList>
    </citation>
    <scope>IDENTIFICATION</scope>
    <source>
        <tissue evidence="8">Blood</tissue>
    </source>
</reference>
<keyword evidence="7" id="KW-1185">Reference proteome</keyword>
<protein>
    <submittedName>
        <fullName evidence="8">Serpin A13</fullName>
    </submittedName>
</protein>
<dbReference type="PANTHER" id="PTHR11461">
    <property type="entry name" value="SERINE PROTEASE INHIBITOR, SERPIN"/>
    <property type="match status" value="1"/>
</dbReference>
<dbReference type="SMART" id="SM00093">
    <property type="entry name" value="SERPIN"/>
    <property type="match status" value="1"/>
</dbReference>
<evidence type="ECO:0000256" key="3">
    <source>
        <dbReference type="ARBA" id="ARBA00023180"/>
    </source>
</evidence>
<dbReference type="InterPro" id="IPR023796">
    <property type="entry name" value="Serpin_dom"/>
</dbReference>
<evidence type="ECO:0000313" key="7">
    <source>
        <dbReference type="Proteomes" id="UP000504640"/>
    </source>
</evidence>
<dbReference type="GeneID" id="116557811"/>
<evidence type="ECO:0000256" key="4">
    <source>
        <dbReference type="RuleBase" id="RU000411"/>
    </source>
</evidence>
<name>A0A6J3ILK1_SAPAP</name>
<dbReference type="Pfam" id="PF00079">
    <property type="entry name" value="Serpin"/>
    <property type="match status" value="1"/>
</dbReference>
<feature type="region of interest" description="Disordered" evidence="5">
    <location>
        <begin position="255"/>
        <end position="277"/>
    </location>
</feature>
<accession>A0A6J3ILK1</accession>
<dbReference type="RefSeq" id="XP_032143403.1">
    <property type="nucleotide sequence ID" value="XM_032287512.1"/>
</dbReference>
<dbReference type="SUPFAM" id="SSF56574">
    <property type="entry name" value="Serpins"/>
    <property type="match status" value="1"/>
</dbReference>
<dbReference type="AlphaFoldDB" id="A0A6J3ILK1"/>
<keyword evidence="3" id="KW-0325">Glycoprotein</keyword>
<evidence type="ECO:0000256" key="1">
    <source>
        <dbReference type="ARBA" id="ARBA00009500"/>
    </source>
</evidence>
<dbReference type="GO" id="GO:0005615">
    <property type="term" value="C:extracellular space"/>
    <property type="evidence" value="ECO:0007669"/>
    <property type="project" value="InterPro"/>
</dbReference>
<dbReference type="InterPro" id="IPR042178">
    <property type="entry name" value="Serpin_sf_1"/>
</dbReference>
<evidence type="ECO:0000256" key="2">
    <source>
        <dbReference type="ARBA" id="ARBA00022729"/>
    </source>
</evidence>
<dbReference type="Gene3D" id="2.30.39.10">
    <property type="entry name" value="Alpha-1-antitrypsin, domain 1"/>
    <property type="match status" value="1"/>
</dbReference>
<dbReference type="InterPro" id="IPR042185">
    <property type="entry name" value="Serpin_sf_2"/>
</dbReference>
<dbReference type="InterPro" id="IPR000215">
    <property type="entry name" value="Serpin_fam"/>
</dbReference>
<comment type="similarity">
    <text evidence="1 4">Belongs to the serpin family.</text>
</comment>
<evidence type="ECO:0000313" key="8">
    <source>
        <dbReference type="RefSeq" id="XP_032143403.1"/>
    </source>
</evidence>
<feature type="domain" description="Serpin" evidence="6">
    <location>
        <begin position="1"/>
        <end position="307"/>
    </location>
</feature>
<evidence type="ECO:0000259" key="6">
    <source>
        <dbReference type="SMART" id="SM00093"/>
    </source>
</evidence>
<keyword evidence="2" id="KW-0732">Signal</keyword>
<dbReference type="Gene3D" id="3.30.497.10">
    <property type="entry name" value="Antithrombin, subunit I, domain 2"/>
    <property type="match status" value="1"/>
</dbReference>
<sequence length="309" mass="34626">MLSLGAPVAGRTQLLEGLGFNFTVVSEAEIQEGFWDLLLRLPGQGPWLLLTTAQRRFTGLGSGINQSLEEAPKHIDEYIEKQTQGKFGAWKKDLGSETAAVPVNHMLLRAEWTKPFDSAATNPKEFFVHEHRVVWVPMMKEKAGHHFLHDPELQCSVLQMDHAGNTTSFFIFPNRGKVRQLEDTLLPETLVKWDSLLRTRELDFHFPKFSISRTYTLEMLLLRVTVGGGFPGQPGLNISKVTHKDMMTLDEKGSEAAAATSVQLTPGPRPDLDLPPASDTESNWPFLMMTFHTEMGSMLFLGKIVNPLE</sequence>
<proteinExistence type="inferred from homology"/>
<dbReference type="PANTHER" id="PTHR11461:SF377">
    <property type="entry name" value="SERPIN A13-RELATED"/>
    <property type="match status" value="1"/>
</dbReference>
<organism evidence="7 8">
    <name type="scientific">Sapajus apella</name>
    <name type="common">Brown-capped capuchin</name>
    <name type="synonym">Cebus apella</name>
    <dbReference type="NCBI Taxonomy" id="9515"/>
    <lineage>
        <taxon>Eukaryota</taxon>
        <taxon>Metazoa</taxon>
        <taxon>Chordata</taxon>
        <taxon>Craniata</taxon>
        <taxon>Vertebrata</taxon>
        <taxon>Euteleostomi</taxon>
        <taxon>Mammalia</taxon>
        <taxon>Eutheria</taxon>
        <taxon>Euarchontoglires</taxon>
        <taxon>Primates</taxon>
        <taxon>Haplorrhini</taxon>
        <taxon>Platyrrhini</taxon>
        <taxon>Cebidae</taxon>
        <taxon>Cebinae</taxon>
        <taxon>Sapajus</taxon>
    </lineage>
</organism>